<feature type="compositionally biased region" description="Polar residues" evidence="1">
    <location>
        <begin position="733"/>
        <end position="746"/>
    </location>
</feature>
<evidence type="ECO:0000313" key="2">
    <source>
        <dbReference type="Proteomes" id="UP000001554"/>
    </source>
</evidence>
<organism evidence="2 3">
    <name type="scientific">Branchiostoma floridae</name>
    <name type="common">Florida lancelet</name>
    <name type="synonym">Amphioxus</name>
    <dbReference type="NCBI Taxonomy" id="7739"/>
    <lineage>
        <taxon>Eukaryota</taxon>
        <taxon>Metazoa</taxon>
        <taxon>Chordata</taxon>
        <taxon>Cephalochordata</taxon>
        <taxon>Leptocardii</taxon>
        <taxon>Amphioxiformes</taxon>
        <taxon>Branchiostomatidae</taxon>
        <taxon>Branchiostoma</taxon>
    </lineage>
</organism>
<gene>
    <name evidence="3" type="primary">LOC118409913</name>
</gene>
<sequence>MSARSLEKLGIPSLPQPKLRKKRGMYSMDKDTINKLKQPRPVPLLVSDIFQKEEIEQQVTDIKVPLTLFAPFHHEDEPQTEDLEIERPVTPIDESIKAPPATFGVLAKLVRRRICVRTDMRHISTEDQQSLGGIIMGELNSIWPDIRRQVDDPFLSAEQNKELQRRITVHIVTVCEQLFLHYLQKAEVLNRRGIFSGPANMSRLRTQLGIDANKYLNILAIRRYIVGDMRKKPGDAEADVSDSGYEYSSRAPTTTVSPSMLERKKKKLGLQPLSYQQMLELSRPQSRRKVKTNTEREIRDMYNQMPVIDTEVLEDLIPRPPSEYEEGYEIPDVMSVHSRSQMTLASDRSSQMDIGKRLATTDDIFRLQKSQSMPELDPGENLLEELSIQLNDKGTSVTIDFQQERRAATPDEPLVSRPDARKPTKEDEERKKLDSRQYLADDLQKLVASRAPQEPVEGDQDEEDLPPLLQATTTGEESEEKQQALQARLQELEEKEARQREEENIPLAQPTHPQPAVVSTKISKKMVVRTSDVRVSERVSLSSLTIQRSATLYNDLLGHITPSDIKHLDRNLFLHKEINDVYQEIMRTVPSDHVLFDQDDIVEKHSTNVDVSKAVASSTLSKRKKDRIINPSLQVGKKAPWGEGEMRDWSKSAVFAQKVVLWGKEQQRIKQKKINRRKRIVRRALQRGRLLAKVKLAMGGKKSFGKPQNLVKFLGKPQDLTKTLGKPWDLTKSLEQPQDQTKSLEQPQDLAKSLGKPQDLEVARQSFRQSSDAGPVIQAPGTAAKPGPVMDKDMETIFASLPPSQHTSDQKSSRAYASWLAWWKSTINTDDYLKYLSTQESDFMGVVFHFYDSEESEDEEETEQGKRLTSKRQQQALEKEQKIEELRQKKSEFVSGMWNVNSVLLGGLGRDPLVEDDEGYPSSLEETPRADRLQASPSGLSPGRSSSHLTSARSPSSLGVPSQKGSGSRTTTAGTSKKSGEGEDKEPEKPVELTAQERLEKVWSDLQMPDGQKLDMAIKYSSDAYIVKLPESIKAWEKATCLILQREAALSHLERFERQASDPNRFFERGYRGSSVARMEESKQRTELLRRLDVLDKKAGDAVKKVATNFQDSISFQGRPYMDKMKWDRTEMLYWLQQERREQALEIGMMTQVPVKVAELAPIQLSRPVL</sequence>
<feature type="region of interest" description="Disordered" evidence="1">
    <location>
        <begin position="1"/>
        <end position="22"/>
    </location>
</feature>
<dbReference type="GeneID" id="118409913"/>
<dbReference type="Gene3D" id="1.20.58.1520">
    <property type="match status" value="1"/>
</dbReference>
<reference evidence="2" key="1">
    <citation type="journal article" date="2020" name="Nat. Ecol. Evol.">
        <title>Deeply conserved synteny resolves early events in vertebrate evolution.</title>
        <authorList>
            <person name="Simakov O."/>
            <person name="Marletaz F."/>
            <person name="Yue J.X."/>
            <person name="O'Connell B."/>
            <person name="Jenkins J."/>
            <person name="Brandt A."/>
            <person name="Calef R."/>
            <person name="Tung C.H."/>
            <person name="Huang T.K."/>
            <person name="Schmutz J."/>
            <person name="Satoh N."/>
            <person name="Yu J.K."/>
            <person name="Putnam N.H."/>
            <person name="Green R.E."/>
            <person name="Rokhsar D.S."/>
        </authorList>
    </citation>
    <scope>NUCLEOTIDE SEQUENCE [LARGE SCALE GENOMIC DNA]</scope>
    <source>
        <strain evidence="2">S238N-H82</strain>
    </source>
</reference>
<dbReference type="InterPro" id="IPR037383">
    <property type="entry name" value="CCDC87"/>
</dbReference>
<feature type="region of interest" description="Disordered" evidence="1">
    <location>
        <begin position="724"/>
        <end position="790"/>
    </location>
</feature>
<dbReference type="KEGG" id="bfo:118409913"/>
<feature type="compositionally biased region" description="Basic and acidic residues" evidence="1">
    <location>
        <begin position="978"/>
        <end position="991"/>
    </location>
</feature>
<dbReference type="Proteomes" id="UP000001554">
    <property type="component" value="Chromosome 2"/>
</dbReference>
<dbReference type="PANTHER" id="PTHR16078:SF1">
    <property type="entry name" value="COILED-COIL DOMAIN-CONTAINING PROTEIN 87"/>
    <property type="match status" value="1"/>
</dbReference>
<feature type="region of interest" description="Disordered" evidence="1">
    <location>
        <begin position="232"/>
        <end position="260"/>
    </location>
</feature>
<feature type="compositionally biased region" description="Basic and acidic residues" evidence="1">
    <location>
        <begin position="494"/>
        <end position="503"/>
    </location>
</feature>
<evidence type="ECO:0000313" key="3">
    <source>
        <dbReference type="RefSeq" id="XP_035667188.1"/>
    </source>
</evidence>
<dbReference type="OMA" id="GEWDWNT"/>
<proteinExistence type="predicted"/>
<feature type="region of interest" description="Disordered" evidence="1">
    <location>
        <begin position="854"/>
        <end position="875"/>
    </location>
</feature>
<reference evidence="3" key="2">
    <citation type="submission" date="2025-08" db="UniProtKB">
        <authorList>
            <consortium name="RefSeq"/>
        </authorList>
    </citation>
    <scope>IDENTIFICATION</scope>
    <source>
        <strain evidence="3">S238N-H82</strain>
        <tissue evidence="3">Testes</tissue>
    </source>
</reference>
<feature type="region of interest" description="Disordered" evidence="1">
    <location>
        <begin position="494"/>
        <end position="520"/>
    </location>
</feature>
<feature type="compositionally biased region" description="Polar residues" evidence="1">
    <location>
        <begin position="948"/>
        <end position="960"/>
    </location>
</feature>
<dbReference type="RefSeq" id="XP_035667188.1">
    <property type="nucleotide sequence ID" value="XM_035811295.1"/>
</dbReference>
<feature type="compositionally biased region" description="Low complexity" evidence="1">
    <location>
        <begin position="936"/>
        <end position="947"/>
    </location>
</feature>
<feature type="region of interest" description="Disordered" evidence="1">
    <location>
        <begin position="907"/>
        <end position="991"/>
    </location>
</feature>
<dbReference type="OrthoDB" id="67750at2759"/>
<feature type="compositionally biased region" description="Low complexity" evidence="1">
    <location>
        <begin position="964"/>
        <end position="977"/>
    </location>
</feature>
<protein>
    <submittedName>
        <fullName evidence="3">Coiled-coil domain-containing protein 87-like isoform X1</fullName>
    </submittedName>
</protein>
<feature type="compositionally biased region" description="Basic and acidic residues" evidence="1">
    <location>
        <begin position="418"/>
        <end position="435"/>
    </location>
</feature>
<keyword evidence="2" id="KW-1185">Reference proteome</keyword>
<evidence type="ECO:0000256" key="1">
    <source>
        <dbReference type="SAM" id="MobiDB-lite"/>
    </source>
</evidence>
<name>A0A9J7KNC2_BRAFL</name>
<dbReference type="PANTHER" id="PTHR16078">
    <property type="entry name" value="COILED-COIL DOMAIN-CONTAINING PROTEIN 87"/>
    <property type="match status" value="1"/>
</dbReference>
<dbReference type="AlphaFoldDB" id="A0A9J7KNC2"/>
<accession>A0A9J7KNC2</accession>
<feature type="region of interest" description="Disordered" evidence="1">
    <location>
        <begin position="403"/>
        <end position="439"/>
    </location>
</feature>